<dbReference type="PANTHER" id="PTHR42928:SF5">
    <property type="entry name" value="BLR1237 PROTEIN"/>
    <property type="match status" value="1"/>
</dbReference>
<comment type="similarity">
    <text evidence="1">Belongs to the UPF0065 (bug) family.</text>
</comment>
<dbReference type="PANTHER" id="PTHR42928">
    <property type="entry name" value="TRICARBOXYLATE-BINDING PROTEIN"/>
    <property type="match status" value="1"/>
</dbReference>
<comment type="caution">
    <text evidence="2">The sequence shown here is derived from an EMBL/GenBank/DDBJ whole genome shotgun (WGS) entry which is preliminary data.</text>
</comment>
<reference evidence="2 3" key="1">
    <citation type="submission" date="2018-11" db="EMBL/GenBank/DDBJ databases">
        <title>Sequencing the genomes of 1000 actinobacteria strains.</title>
        <authorList>
            <person name="Klenk H.-P."/>
        </authorList>
    </citation>
    <scope>NUCLEOTIDE SEQUENCE [LARGE SCALE GENOMIC DNA]</scope>
    <source>
        <strain evidence="2 3">DSM 9580</strain>
    </source>
</reference>
<dbReference type="PROSITE" id="PS51257">
    <property type="entry name" value="PROKAR_LIPOPROTEIN"/>
    <property type="match status" value="1"/>
</dbReference>
<dbReference type="Gene3D" id="3.40.190.150">
    <property type="entry name" value="Bordetella uptake gene, domain 1"/>
    <property type="match status" value="1"/>
</dbReference>
<dbReference type="EMBL" id="RKHJ01000001">
    <property type="protein sequence ID" value="ROR65704.1"/>
    <property type="molecule type" value="Genomic_DNA"/>
</dbReference>
<organism evidence="2 3">
    <name type="scientific">Agrococcus jenensis</name>
    <dbReference type="NCBI Taxonomy" id="46353"/>
    <lineage>
        <taxon>Bacteria</taxon>
        <taxon>Bacillati</taxon>
        <taxon>Actinomycetota</taxon>
        <taxon>Actinomycetes</taxon>
        <taxon>Micrococcales</taxon>
        <taxon>Microbacteriaceae</taxon>
        <taxon>Agrococcus</taxon>
    </lineage>
</organism>
<accession>A0A3N2ARR2</accession>
<evidence type="ECO:0000256" key="1">
    <source>
        <dbReference type="ARBA" id="ARBA00006987"/>
    </source>
</evidence>
<dbReference type="AlphaFoldDB" id="A0A3N2ARR2"/>
<sequence>MPRPHAPRPIAALAAIGIGAAALVGCSASTPSTDGSAAPEESAASTFPEGDIRLIIQANPGGGSDLSSRALAAELEQILGVSVIAENMPGASGALAMEYVASQPADGTVIGFGPVEIAMLNTTQGADVLPENYDFLGQIMLAPGVISVAADSDIQTLEDLVARSEEAPLTVANSGAGSIWEAATLGLGDVTGAQLTPVPYDGGATAVSAAASGEADAAVSGLGEALAQEGAVRVLAVMHGERHPKAPDVETVEEALGEDVAFGGWGGIYAPAGLPEDVHATLEDAIAQAVESESYQQFQDNSGNLVVYRDSEEFTTFVEDQFGIFQDLLG</sequence>
<name>A0A3N2ARR2_9MICO</name>
<proteinExistence type="inferred from homology"/>
<dbReference type="InterPro" id="IPR042100">
    <property type="entry name" value="Bug_dom1"/>
</dbReference>
<keyword evidence="2" id="KW-0675">Receptor</keyword>
<dbReference type="Proteomes" id="UP000275456">
    <property type="component" value="Unassembled WGS sequence"/>
</dbReference>
<dbReference type="CDD" id="cd07012">
    <property type="entry name" value="PBP2_Bug_TTT"/>
    <property type="match status" value="1"/>
</dbReference>
<dbReference type="PIRSF" id="PIRSF017082">
    <property type="entry name" value="YflP"/>
    <property type="match status" value="1"/>
</dbReference>
<dbReference type="Pfam" id="PF03401">
    <property type="entry name" value="TctC"/>
    <property type="match status" value="1"/>
</dbReference>
<dbReference type="RefSeq" id="WP_123696764.1">
    <property type="nucleotide sequence ID" value="NZ_RKHJ01000001.1"/>
</dbReference>
<protein>
    <submittedName>
        <fullName evidence="2">Tripartite-type tricarboxylate transporter receptor subunit TctC</fullName>
    </submittedName>
</protein>
<evidence type="ECO:0000313" key="2">
    <source>
        <dbReference type="EMBL" id="ROR65704.1"/>
    </source>
</evidence>
<gene>
    <name evidence="2" type="ORF">EDD26_1073</name>
</gene>
<evidence type="ECO:0000313" key="3">
    <source>
        <dbReference type="Proteomes" id="UP000275456"/>
    </source>
</evidence>
<dbReference type="Gene3D" id="3.40.190.10">
    <property type="entry name" value="Periplasmic binding protein-like II"/>
    <property type="match status" value="1"/>
</dbReference>
<keyword evidence="3" id="KW-1185">Reference proteome</keyword>
<dbReference type="OrthoDB" id="8627412at2"/>
<dbReference type="SUPFAM" id="SSF53850">
    <property type="entry name" value="Periplasmic binding protein-like II"/>
    <property type="match status" value="1"/>
</dbReference>
<dbReference type="InterPro" id="IPR005064">
    <property type="entry name" value="BUG"/>
</dbReference>